<proteinExistence type="predicted"/>
<dbReference type="PANTHER" id="PTHR43023">
    <property type="entry name" value="PROTEIN TRIGALACTOSYLDIACYLGLYCEROL 3, CHLOROPLASTIC"/>
    <property type="match status" value="1"/>
</dbReference>
<evidence type="ECO:0000313" key="6">
    <source>
        <dbReference type="Proteomes" id="UP001379533"/>
    </source>
</evidence>
<reference evidence="5 6" key="1">
    <citation type="submission" date="2021-12" db="EMBL/GenBank/DDBJ databases">
        <title>Discovery of the Pendulisporaceae a myxobacterial family with distinct sporulation behavior and unique specialized metabolism.</title>
        <authorList>
            <person name="Garcia R."/>
            <person name="Popoff A."/>
            <person name="Bader C.D."/>
            <person name="Loehr J."/>
            <person name="Walesch S."/>
            <person name="Walt C."/>
            <person name="Boldt J."/>
            <person name="Bunk B."/>
            <person name="Haeckl F.J.F.P.J."/>
            <person name="Gunesch A.P."/>
            <person name="Birkelbach J."/>
            <person name="Nuebel U."/>
            <person name="Pietschmann T."/>
            <person name="Bach T."/>
            <person name="Mueller R."/>
        </authorList>
    </citation>
    <scope>NUCLEOTIDE SEQUENCE [LARGE SCALE GENOMIC DNA]</scope>
    <source>
        <strain evidence="5 6">MSr12523</strain>
    </source>
</reference>
<evidence type="ECO:0000313" key="5">
    <source>
        <dbReference type="EMBL" id="WXA99639.1"/>
    </source>
</evidence>
<dbReference type="GO" id="GO:0005524">
    <property type="term" value="F:ATP binding"/>
    <property type="evidence" value="ECO:0007669"/>
    <property type="project" value="UniProtKB-KW"/>
</dbReference>
<dbReference type="InterPro" id="IPR003593">
    <property type="entry name" value="AAA+_ATPase"/>
</dbReference>
<keyword evidence="1" id="KW-0813">Transport</keyword>
<dbReference type="PROSITE" id="PS50893">
    <property type="entry name" value="ABC_TRANSPORTER_2"/>
    <property type="match status" value="1"/>
</dbReference>
<evidence type="ECO:0000259" key="4">
    <source>
        <dbReference type="PROSITE" id="PS50893"/>
    </source>
</evidence>
<evidence type="ECO:0000256" key="2">
    <source>
        <dbReference type="ARBA" id="ARBA00022741"/>
    </source>
</evidence>
<dbReference type="SUPFAM" id="SSF52540">
    <property type="entry name" value="P-loop containing nucleoside triphosphate hydrolases"/>
    <property type="match status" value="1"/>
</dbReference>
<evidence type="ECO:0000256" key="1">
    <source>
        <dbReference type="ARBA" id="ARBA00022448"/>
    </source>
</evidence>
<name>A0ABZ2KRN1_9BACT</name>
<keyword evidence="6" id="KW-1185">Reference proteome</keyword>
<dbReference type="PANTHER" id="PTHR43023:SF6">
    <property type="entry name" value="INTERMEMBRANE PHOSPHOLIPID TRANSPORT SYSTEM ATP-BINDING PROTEIN MLAF"/>
    <property type="match status" value="1"/>
</dbReference>
<feature type="domain" description="ABC transporter" evidence="4">
    <location>
        <begin position="2"/>
        <end position="238"/>
    </location>
</feature>
<dbReference type="SMART" id="SM00382">
    <property type="entry name" value="AAA"/>
    <property type="match status" value="1"/>
</dbReference>
<dbReference type="Proteomes" id="UP001379533">
    <property type="component" value="Chromosome"/>
</dbReference>
<dbReference type="Gene3D" id="3.40.50.300">
    <property type="entry name" value="P-loop containing nucleotide triphosphate hydrolases"/>
    <property type="match status" value="1"/>
</dbReference>
<sequence>MIEFKNIAKSFGPKKVLDDVTFSVKRGEVFFIIGASGVGKSVLIKHLVGLLYPDGGEIWLDGQEISQLDEKGMYPVRKKCAMVFQHSTLFDSMTCAENVALPLRKHKGLSVREALEEAQRRLEIVHMAEFGARYPSELGDGMRKRVAIARALTLDPEFVLFDEPTTSLDPVSARRVDKLIRELSDKLGVTCVVVSHDLVSIFTIADRIVMLYKGRVRLLGTRDDFKGANDEVVQQFINGRAQGPMDL</sequence>
<dbReference type="RefSeq" id="WP_394850279.1">
    <property type="nucleotide sequence ID" value="NZ_CP089982.1"/>
</dbReference>
<gene>
    <name evidence="5" type="ORF">LZC95_22835</name>
</gene>
<evidence type="ECO:0000256" key="3">
    <source>
        <dbReference type="ARBA" id="ARBA00022840"/>
    </source>
</evidence>
<accession>A0ABZ2KRN1</accession>
<protein>
    <submittedName>
        <fullName evidence="5">ATP-binding cassette domain-containing protein</fullName>
    </submittedName>
</protein>
<dbReference type="InterPro" id="IPR003439">
    <property type="entry name" value="ABC_transporter-like_ATP-bd"/>
</dbReference>
<dbReference type="InterPro" id="IPR027417">
    <property type="entry name" value="P-loop_NTPase"/>
</dbReference>
<keyword evidence="2" id="KW-0547">Nucleotide-binding</keyword>
<dbReference type="EMBL" id="CP089982">
    <property type="protein sequence ID" value="WXA99639.1"/>
    <property type="molecule type" value="Genomic_DNA"/>
</dbReference>
<organism evidence="5 6">
    <name type="scientific">Pendulispora brunnea</name>
    <dbReference type="NCBI Taxonomy" id="2905690"/>
    <lineage>
        <taxon>Bacteria</taxon>
        <taxon>Pseudomonadati</taxon>
        <taxon>Myxococcota</taxon>
        <taxon>Myxococcia</taxon>
        <taxon>Myxococcales</taxon>
        <taxon>Sorangiineae</taxon>
        <taxon>Pendulisporaceae</taxon>
        <taxon>Pendulispora</taxon>
    </lineage>
</organism>
<dbReference type="Pfam" id="PF00005">
    <property type="entry name" value="ABC_tran"/>
    <property type="match status" value="1"/>
</dbReference>
<keyword evidence="3 5" id="KW-0067">ATP-binding</keyword>